<evidence type="ECO:0000313" key="2">
    <source>
        <dbReference type="Proteomes" id="UP000694392"/>
    </source>
</evidence>
<reference evidence="1" key="2">
    <citation type="submission" date="2025-09" db="UniProtKB">
        <authorList>
            <consortium name="Ensembl"/>
        </authorList>
    </citation>
    <scope>IDENTIFICATION</scope>
</reference>
<dbReference type="Proteomes" id="UP000694392">
    <property type="component" value="Unplaced"/>
</dbReference>
<organism evidence="1 2">
    <name type="scientific">Sphenodon punctatus</name>
    <name type="common">Tuatara</name>
    <name type="synonym">Hatteria punctata</name>
    <dbReference type="NCBI Taxonomy" id="8508"/>
    <lineage>
        <taxon>Eukaryota</taxon>
        <taxon>Metazoa</taxon>
        <taxon>Chordata</taxon>
        <taxon>Craniata</taxon>
        <taxon>Vertebrata</taxon>
        <taxon>Euteleostomi</taxon>
        <taxon>Lepidosauria</taxon>
        <taxon>Sphenodontia</taxon>
        <taxon>Sphenodontidae</taxon>
        <taxon>Sphenodon</taxon>
    </lineage>
</organism>
<sequence length="48" mass="5613">MHFLPGQGCLLSLLDDNTLHLWEIYQKDCYSHLEEIHNFVLPGRPGFD</sequence>
<keyword evidence="2" id="KW-1185">Reference proteome</keyword>
<dbReference type="AlphaFoldDB" id="A0A8D0L3X2"/>
<dbReference type="Ensembl" id="ENSSPUT00000006106.1">
    <property type="protein sequence ID" value="ENSSPUP00000005739.1"/>
    <property type="gene ID" value="ENSSPUG00000004445.1"/>
</dbReference>
<name>A0A8D0L3X2_SPHPU</name>
<accession>A0A8D0L3X2</accession>
<protein>
    <submittedName>
        <fullName evidence="1">Uncharacterized protein</fullName>
    </submittedName>
</protein>
<reference evidence="1" key="1">
    <citation type="submission" date="2025-08" db="UniProtKB">
        <authorList>
            <consortium name="Ensembl"/>
        </authorList>
    </citation>
    <scope>IDENTIFICATION</scope>
</reference>
<proteinExistence type="predicted"/>
<evidence type="ECO:0000313" key="1">
    <source>
        <dbReference type="Ensembl" id="ENSSPUP00000005739.1"/>
    </source>
</evidence>